<dbReference type="EMBL" id="BMXO01000013">
    <property type="protein sequence ID" value="GGW63788.1"/>
    <property type="molecule type" value="Genomic_DNA"/>
</dbReference>
<evidence type="ECO:0000313" key="1">
    <source>
        <dbReference type="EMBL" id="GGW63788.1"/>
    </source>
</evidence>
<dbReference type="Proteomes" id="UP000647585">
    <property type="component" value="Unassembled WGS sequence"/>
</dbReference>
<dbReference type="RefSeq" id="WP_193461797.1">
    <property type="nucleotide sequence ID" value="NZ_BMXO01000013.1"/>
</dbReference>
<comment type="caution">
    <text evidence="1">The sequence shown here is derived from an EMBL/GenBank/DDBJ whole genome shotgun (WGS) entry which is preliminary data.</text>
</comment>
<protein>
    <submittedName>
        <fullName evidence="1">Uncharacterized protein</fullName>
    </submittedName>
</protein>
<accession>A0ABQ2WMA3</accession>
<sequence>MASPLSDLDELVLRCRDEKAKSYIKESVSCYKSGAFRSAIVSTWIAVSFDIIDKLKDLSLAGDKEAEKQLEEFEKARKAGDIASSLKFERDILQIARDKLELISHIEFIDLERLQQDRNRCAHPSMTSDGEIFNPSAELARVHIRSAVEYLLQFPPAQGKYALESLVNEVGSEYFPTNLSKAVTAFKNSPLFKARESLVRNFIVVLLKKLLKEAIDYKEGLRISSALNAVEQIHKENYTDTLKSKLSSLIKTLSDDNLDKTFPVLKRLTDSWECLEPDVKQKLEAYVENLPKEKLDELDFLLSHVGLSPSANRRLRKTTRAEIDDPLFFDLPIPVGDRIVELYVNSGSFDQANSFSSTVTRYASDFTKAQVEKVIKACGENYEIKNSFEVGTVINAMRKNKHVTDAEIDAWLIDVDLRKYAKSDAIEEDG</sequence>
<proteinExistence type="predicted"/>
<organism evidence="1 2">
    <name type="scientific">Halomonas johnsoniae</name>
    <dbReference type="NCBI Taxonomy" id="502832"/>
    <lineage>
        <taxon>Bacteria</taxon>
        <taxon>Pseudomonadati</taxon>
        <taxon>Pseudomonadota</taxon>
        <taxon>Gammaproteobacteria</taxon>
        <taxon>Oceanospirillales</taxon>
        <taxon>Halomonadaceae</taxon>
        <taxon>Halomonas</taxon>
    </lineage>
</organism>
<evidence type="ECO:0000313" key="2">
    <source>
        <dbReference type="Proteomes" id="UP000647585"/>
    </source>
</evidence>
<gene>
    <name evidence="1" type="ORF">GCM10007158_25650</name>
</gene>
<reference evidence="2" key="1">
    <citation type="journal article" date="2019" name="Int. J. Syst. Evol. Microbiol.">
        <title>The Global Catalogue of Microorganisms (GCM) 10K type strain sequencing project: providing services to taxonomists for standard genome sequencing and annotation.</title>
        <authorList>
            <consortium name="The Broad Institute Genomics Platform"/>
            <consortium name="The Broad Institute Genome Sequencing Center for Infectious Disease"/>
            <person name="Wu L."/>
            <person name="Ma J."/>
        </authorList>
    </citation>
    <scope>NUCLEOTIDE SEQUENCE [LARGE SCALE GENOMIC DNA]</scope>
    <source>
        <strain evidence="2">KCTC 22157</strain>
    </source>
</reference>
<keyword evidence="2" id="KW-1185">Reference proteome</keyword>
<name>A0ABQ2WMA3_9GAMM</name>